<comment type="caution">
    <text evidence="2">The sequence shown here is derived from an EMBL/GenBank/DDBJ whole genome shotgun (WGS) entry which is preliminary data.</text>
</comment>
<accession>A0ABQ3I6C9</accession>
<dbReference type="EMBL" id="BNAG01000002">
    <property type="protein sequence ID" value="GHE60414.1"/>
    <property type="molecule type" value="Genomic_DNA"/>
</dbReference>
<dbReference type="Pfam" id="PF05118">
    <property type="entry name" value="Asp_Arg_Hydrox"/>
    <property type="match status" value="1"/>
</dbReference>
<dbReference type="Gene3D" id="2.60.120.330">
    <property type="entry name" value="B-lactam Antibiotic, Isopenicillin N Synthase, Chain"/>
    <property type="match status" value="1"/>
</dbReference>
<name>A0ABQ3I6C9_9BACT</name>
<protein>
    <recommendedName>
        <fullName evidence="1">Aspartyl/asparaginy/proline hydroxylase domain-containing protein</fullName>
    </recommendedName>
</protein>
<feature type="domain" description="Aspartyl/asparaginy/proline hydroxylase" evidence="1">
    <location>
        <begin position="54"/>
        <end position="163"/>
    </location>
</feature>
<evidence type="ECO:0000259" key="1">
    <source>
        <dbReference type="Pfam" id="PF05118"/>
    </source>
</evidence>
<gene>
    <name evidence="2" type="ORF">GCM10011340_14070</name>
</gene>
<evidence type="ECO:0000313" key="2">
    <source>
        <dbReference type="EMBL" id="GHE60414.1"/>
    </source>
</evidence>
<reference evidence="3" key="1">
    <citation type="journal article" date="2019" name="Int. J. Syst. Evol. Microbiol.">
        <title>The Global Catalogue of Microorganisms (GCM) 10K type strain sequencing project: providing services to taxonomists for standard genome sequencing and annotation.</title>
        <authorList>
            <consortium name="The Broad Institute Genomics Platform"/>
            <consortium name="The Broad Institute Genome Sequencing Center for Infectious Disease"/>
            <person name="Wu L."/>
            <person name="Ma J."/>
        </authorList>
    </citation>
    <scope>NUCLEOTIDE SEQUENCE [LARGE SCALE GENOMIC DNA]</scope>
    <source>
        <strain evidence="3">CGMCC 1.15111</strain>
    </source>
</reference>
<keyword evidence="3" id="KW-1185">Reference proteome</keyword>
<dbReference type="RefSeq" id="WP_189629527.1">
    <property type="nucleotide sequence ID" value="NZ_BNAG01000002.1"/>
</dbReference>
<sequence>MTSIKLPLRFNSSLLKQEVDSIDRELYHDIYNPFVDRDMLFSLHLVTPDLKSGGFIPNELLTKFPELFKIYNSIKSDKETYRIHILRSGGVIRRHRDIARNYENGVFRIHIPVSHPNGMLTLLNDKPVDWQEGECWYLDLDMPHEIRNESDHDRIHIVMDCVRNAWWDNIFSQANYTPSFGTGYSRMQKEELQEMKQLLINMNSNANELVIAQIEQELKNRESA</sequence>
<proteinExistence type="predicted"/>
<dbReference type="InterPro" id="IPR027443">
    <property type="entry name" value="IPNS-like_sf"/>
</dbReference>
<evidence type="ECO:0000313" key="3">
    <source>
        <dbReference type="Proteomes" id="UP000658258"/>
    </source>
</evidence>
<dbReference type="InterPro" id="IPR007803">
    <property type="entry name" value="Asp/Arg/Pro-Hydrxlase"/>
</dbReference>
<dbReference type="Proteomes" id="UP000658258">
    <property type="component" value="Unassembled WGS sequence"/>
</dbReference>
<organism evidence="2 3">
    <name type="scientific">Roseivirga thermotolerans</name>
    <dbReference type="NCBI Taxonomy" id="1758176"/>
    <lineage>
        <taxon>Bacteria</taxon>
        <taxon>Pseudomonadati</taxon>
        <taxon>Bacteroidota</taxon>
        <taxon>Cytophagia</taxon>
        <taxon>Cytophagales</taxon>
        <taxon>Roseivirgaceae</taxon>
        <taxon>Roseivirga</taxon>
    </lineage>
</organism>
<dbReference type="SUPFAM" id="SSF51197">
    <property type="entry name" value="Clavaminate synthase-like"/>
    <property type="match status" value="1"/>
</dbReference>